<dbReference type="InterPro" id="IPR051476">
    <property type="entry name" value="Bac_ResReg_Asp_Phosphatase"/>
</dbReference>
<comment type="subcellular location">
    <subcellularLocation>
        <location evidence="1">Cytoplasm</location>
    </subcellularLocation>
</comment>
<dbReference type="InterPro" id="IPR011990">
    <property type="entry name" value="TPR-like_helical_dom_sf"/>
</dbReference>
<dbReference type="PANTHER" id="PTHR46630">
    <property type="entry name" value="TETRATRICOPEPTIDE REPEAT PROTEIN 29"/>
    <property type="match status" value="1"/>
</dbReference>
<dbReference type="PATRIC" id="fig|329854.7.peg.3596"/>
<comment type="similarity">
    <text evidence="5">Belongs to the Rap family.</text>
</comment>
<evidence type="ECO:0000256" key="4">
    <source>
        <dbReference type="ARBA" id="ARBA00022803"/>
    </source>
</evidence>
<dbReference type="Proteomes" id="UP000070319">
    <property type="component" value="Unassembled WGS sequence"/>
</dbReference>
<keyword evidence="3" id="KW-0677">Repeat</keyword>
<keyword evidence="2" id="KW-0963">Cytoplasm</keyword>
<feature type="chain" id="PRO_5007486787" description="Tetratricopeptide repeat protein" evidence="8">
    <location>
        <begin position="27"/>
        <end position="566"/>
    </location>
</feature>
<evidence type="ECO:0008006" key="11">
    <source>
        <dbReference type="Google" id="ProtNLM"/>
    </source>
</evidence>
<keyword evidence="8" id="KW-0732">Signal</keyword>
<evidence type="ECO:0000256" key="3">
    <source>
        <dbReference type="ARBA" id="ARBA00022737"/>
    </source>
</evidence>
<feature type="coiled-coil region" evidence="6">
    <location>
        <begin position="387"/>
        <end position="449"/>
    </location>
</feature>
<dbReference type="Gene3D" id="1.25.40.10">
    <property type="entry name" value="Tetratricopeptide repeat domain"/>
    <property type="match status" value="2"/>
</dbReference>
<evidence type="ECO:0000256" key="8">
    <source>
        <dbReference type="SAM" id="SignalP"/>
    </source>
</evidence>
<keyword evidence="6" id="KW-0175">Coiled coil</keyword>
<organism evidence="9">
    <name type="scientific">Bacteroides intestinalis</name>
    <dbReference type="NCBI Taxonomy" id="329854"/>
    <lineage>
        <taxon>Bacteria</taxon>
        <taxon>Pseudomonadati</taxon>
        <taxon>Bacteroidota</taxon>
        <taxon>Bacteroidia</taxon>
        <taxon>Bacteroidales</taxon>
        <taxon>Bacteroidaceae</taxon>
        <taxon>Bacteroides</taxon>
    </lineage>
</organism>
<accession>A0A139L1R0</accession>
<name>A0A139L1R0_9BACE</name>
<comment type="caution">
    <text evidence="9">The sequence shown here is derived from an EMBL/GenBank/DDBJ whole genome shotgun (WGS) entry which is preliminary data.</text>
</comment>
<dbReference type="AlphaFoldDB" id="A0A139L1R0"/>
<protein>
    <recommendedName>
        <fullName evidence="11">Tetratricopeptide repeat protein</fullName>
    </recommendedName>
</protein>
<keyword evidence="4" id="KW-0802">TPR repeat</keyword>
<evidence type="ECO:0000313" key="9">
    <source>
        <dbReference type="EMBL" id="KXT45382.1"/>
    </source>
</evidence>
<evidence type="ECO:0000256" key="1">
    <source>
        <dbReference type="ARBA" id="ARBA00004496"/>
    </source>
</evidence>
<keyword evidence="7" id="KW-0472">Membrane</keyword>
<keyword evidence="7" id="KW-1133">Transmembrane helix</keyword>
<gene>
    <name evidence="9" type="ORF">HMPREF2531_03529</name>
</gene>
<evidence type="ECO:0000256" key="6">
    <source>
        <dbReference type="SAM" id="Coils"/>
    </source>
</evidence>
<feature type="transmembrane region" description="Helical" evidence="7">
    <location>
        <begin position="361"/>
        <end position="380"/>
    </location>
</feature>
<evidence type="ECO:0000313" key="10">
    <source>
        <dbReference type="Proteomes" id="UP000070319"/>
    </source>
</evidence>
<dbReference type="GO" id="GO:0005737">
    <property type="term" value="C:cytoplasm"/>
    <property type="evidence" value="ECO:0007669"/>
    <property type="project" value="UniProtKB-SubCell"/>
</dbReference>
<keyword evidence="7" id="KW-0812">Transmembrane</keyword>
<dbReference type="PANTHER" id="PTHR46630:SF1">
    <property type="entry name" value="TETRATRICOPEPTIDE REPEAT PROTEIN 29"/>
    <property type="match status" value="1"/>
</dbReference>
<dbReference type="PROSITE" id="PS51257">
    <property type="entry name" value="PROKAR_LIPOPROTEIN"/>
    <property type="match status" value="1"/>
</dbReference>
<evidence type="ECO:0000256" key="2">
    <source>
        <dbReference type="ARBA" id="ARBA00022490"/>
    </source>
</evidence>
<sequence>MKITTLAALLLAYCILVACTRTSPNAQLVQADSLMQKSPDSALHFLEKIYPEKLKSLEDQAYYALLVTQAQDKNYIFQENDSLIRVAVQYYDSIKSTSMQAKAHYYWGCIWRNREIYPQALSRFFTAISYAQKTSDHKLTGYIYNNIANLYFLQKLYEQADSIYQITEKIAIQEKDSGLWADALSQRGMIAIDRGKEYYHEAEQEILHAFKISRHIAQKKMVAKTAYSLSLLYGRMNMGEKAVEFAKLNLNNQETSNTLDRAYLVLGDAYYKIALYDSASIFLNKSLCSEDEYTKAGAYMRLADIAKKQGKLETALEMERKYSFYLNRVQQKQQNVAIVTTEKNIIIQRKQLEYKANLNQFYYYMIIGIAIFLSLFFILWKKHRKEKSNFEQKEIELNKKLEDLLQQKNEQINLLQEEIARHNNNQAERDSLKEELHRLKTERQALLNESYEHSEVHVKMKRIIQAYKKTDKSSEHFNEEDWKQLIAETDVRWNNITIRLAAKYPLSQDEICLCCLHLTDIPTSHFRYLMECSRDAIYKKGKRILEQKMKCTDKSISLRDFLEQFL</sequence>
<dbReference type="SUPFAM" id="SSF48452">
    <property type="entry name" value="TPR-like"/>
    <property type="match status" value="1"/>
</dbReference>
<reference evidence="9 10" key="1">
    <citation type="submission" date="2016-02" db="EMBL/GenBank/DDBJ databases">
        <authorList>
            <person name="Wen L."/>
            <person name="He K."/>
            <person name="Yang H."/>
        </authorList>
    </citation>
    <scope>NUCLEOTIDE SEQUENCE [LARGE SCALE GENOMIC DNA]</scope>
    <source>
        <strain evidence="9 10">KLE1704</strain>
    </source>
</reference>
<dbReference type="EMBL" id="LTDF01000137">
    <property type="protein sequence ID" value="KXT45382.1"/>
    <property type="molecule type" value="Genomic_DNA"/>
</dbReference>
<feature type="signal peptide" evidence="8">
    <location>
        <begin position="1"/>
        <end position="26"/>
    </location>
</feature>
<evidence type="ECO:0000256" key="5">
    <source>
        <dbReference type="ARBA" id="ARBA00038253"/>
    </source>
</evidence>
<dbReference type="RefSeq" id="WP_061437329.1">
    <property type="nucleotide sequence ID" value="NZ_KQ968725.1"/>
</dbReference>
<evidence type="ECO:0000256" key="7">
    <source>
        <dbReference type="SAM" id="Phobius"/>
    </source>
</evidence>
<proteinExistence type="inferred from homology"/>